<sequence length="127" mass="14137">MECRKRKYVQVSGYRQGEGVGVALKDTCVHNQPINFMVSLSTLLYMATTVSCSYVFTLNEFIFKRDASGCSLSNGLENGLTCHLCSILRGGDLSSRMKLALDGDNWQRSSIDGLQRRNDWKDETNGG</sequence>
<feature type="transmembrane region" description="Helical" evidence="1">
    <location>
        <begin position="34"/>
        <end position="56"/>
    </location>
</feature>
<proteinExistence type="predicted"/>
<protein>
    <submittedName>
        <fullName evidence="2">Transmembrane protein, putative</fullName>
    </submittedName>
</protein>
<evidence type="ECO:0000256" key="1">
    <source>
        <dbReference type="SAM" id="Phobius"/>
    </source>
</evidence>
<reference evidence="2 4" key="1">
    <citation type="journal article" date="2011" name="Nature">
        <title>The Medicago genome provides insight into the evolution of rhizobial symbioses.</title>
        <authorList>
            <person name="Young N.D."/>
            <person name="Debelle F."/>
            <person name="Oldroyd G.E."/>
            <person name="Geurts R."/>
            <person name="Cannon S.B."/>
            <person name="Udvardi M.K."/>
            <person name="Benedito V.A."/>
            <person name="Mayer K.F."/>
            <person name="Gouzy J."/>
            <person name="Schoof H."/>
            <person name="Van de Peer Y."/>
            <person name="Proost S."/>
            <person name="Cook D.R."/>
            <person name="Meyers B.C."/>
            <person name="Spannagl M."/>
            <person name="Cheung F."/>
            <person name="De Mita S."/>
            <person name="Krishnakumar V."/>
            <person name="Gundlach H."/>
            <person name="Zhou S."/>
            <person name="Mudge J."/>
            <person name="Bharti A.K."/>
            <person name="Murray J.D."/>
            <person name="Naoumkina M.A."/>
            <person name="Rosen B."/>
            <person name="Silverstein K.A."/>
            <person name="Tang H."/>
            <person name="Rombauts S."/>
            <person name="Zhao P.X."/>
            <person name="Zhou P."/>
            <person name="Barbe V."/>
            <person name="Bardou P."/>
            <person name="Bechner M."/>
            <person name="Bellec A."/>
            <person name="Berger A."/>
            <person name="Berges H."/>
            <person name="Bidwell S."/>
            <person name="Bisseling T."/>
            <person name="Choisne N."/>
            <person name="Couloux A."/>
            <person name="Denny R."/>
            <person name="Deshpande S."/>
            <person name="Dai X."/>
            <person name="Doyle J.J."/>
            <person name="Dudez A.M."/>
            <person name="Farmer A.D."/>
            <person name="Fouteau S."/>
            <person name="Franken C."/>
            <person name="Gibelin C."/>
            <person name="Gish J."/>
            <person name="Goldstein S."/>
            <person name="Gonzalez A.J."/>
            <person name="Green P.J."/>
            <person name="Hallab A."/>
            <person name="Hartog M."/>
            <person name="Hua A."/>
            <person name="Humphray S.J."/>
            <person name="Jeong D.H."/>
            <person name="Jing Y."/>
            <person name="Jocker A."/>
            <person name="Kenton S.M."/>
            <person name="Kim D.J."/>
            <person name="Klee K."/>
            <person name="Lai H."/>
            <person name="Lang C."/>
            <person name="Lin S."/>
            <person name="Macmil S.L."/>
            <person name="Magdelenat G."/>
            <person name="Matthews L."/>
            <person name="McCorrison J."/>
            <person name="Monaghan E.L."/>
            <person name="Mun J.H."/>
            <person name="Najar F.Z."/>
            <person name="Nicholson C."/>
            <person name="Noirot C."/>
            <person name="O'Bleness M."/>
            <person name="Paule C.R."/>
            <person name="Poulain J."/>
            <person name="Prion F."/>
            <person name="Qin B."/>
            <person name="Qu C."/>
            <person name="Retzel E.F."/>
            <person name="Riddle C."/>
            <person name="Sallet E."/>
            <person name="Samain S."/>
            <person name="Samson N."/>
            <person name="Sanders I."/>
            <person name="Saurat O."/>
            <person name="Scarpelli C."/>
            <person name="Schiex T."/>
            <person name="Segurens B."/>
            <person name="Severin A.J."/>
            <person name="Sherrier D.J."/>
            <person name="Shi R."/>
            <person name="Sims S."/>
            <person name="Singer S.R."/>
            <person name="Sinharoy S."/>
            <person name="Sterck L."/>
            <person name="Viollet A."/>
            <person name="Wang B.B."/>
            <person name="Wang K."/>
            <person name="Wang M."/>
            <person name="Wang X."/>
            <person name="Warfsmann J."/>
            <person name="Weissenbach J."/>
            <person name="White D.D."/>
            <person name="White J.D."/>
            <person name="Wiley G.B."/>
            <person name="Wincker P."/>
            <person name="Xing Y."/>
            <person name="Yang L."/>
            <person name="Yao Z."/>
            <person name="Ying F."/>
            <person name="Zhai J."/>
            <person name="Zhou L."/>
            <person name="Zuber A."/>
            <person name="Denarie J."/>
            <person name="Dixon R.A."/>
            <person name="May G.D."/>
            <person name="Schwartz D.C."/>
            <person name="Rogers J."/>
            <person name="Quetier F."/>
            <person name="Town C.D."/>
            <person name="Roe B.A."/>
        </authorList>
    </citation>
    <scope>NUCLEOTIDE SEQUENCE [LARGE SCALE GENOMIC DNA]</scope>
    <source>
        <strain evidence="2">A17</strain>
        <strain evidence="3 4">cv. Jemalong A17</strain>
    </source>
</reference>
<evidence type="ECO:0000313" key="4">
    <source>
        <dbReference type="Proteomes" id="UP000002051"/>
    </source>
</evidence>
<dbReference type="Proteomes" id="UP000002051">
    <property type="component" value="Chromosome 4"/>
</dbReference>
<dbReference type="EnsemblPlants" id="KEH30035">
    <property type="protein sequence ID" value="KEH30035"/>
    <property type="gene ID" value="MTR_4g058940"/>
</dbReference>
<keyword evidence="1" id="KW-0472">Membrane</keyword>
<reference evidence="3" key="3">
    <citation type="submission" date="2015-04" db="UniProtKB">
        <authorList>
            <consortium name="EnsemblPlants"/>
        </authorList>
    </citation>
    <scope>IDENTIFICATION</scope>
    <source>
        <strain evidence="3">cv. Jemalong A17</strain>
    </source>
</reference>
<dbReference type="HOGENOM" id="CLU_1973812_0_0_1"/>
<dbReference type="AlphaFoldDB" id="A0A072UW03"/>
<keyword evidence="1 2" id="KW-0812">Transmembrane</keyword>
<organism evidence="2 4">
    <name type="scientific">Medicago truncatula</name>
    <name type="common">Barrel medic</name>
    <name type="synonym">Medicago tribuloides</name>
    <dbReference type="NCBI Taxonomy" id="3880"/>
    <lineage>
        <taxon>Eukaryota</taxon>
        <taxon>Viridiplantae</taxon>
        <taxon>Streptophyta</taxon>
        <taxon>Embryophyta</taxon>
        <taxon>Tracheophyta</taxon>
        <taxon>Spermatophyta</taxon>
        <taxon>Magnoliopsida</taxon>
        <taxon>eudicotyledons</taxon>
        <taxon>Gunneridae</taxon>
        <taxon>Pentapetalae</taxon>
        <taxon>rosids</taxon>
        <taxon>fabids</taxon>
        <taxon>Fabales</taxon>
        <taxon>Fabaceae</taxon>
        <taxon>Papilionoideae</taxon>
        <taxon>50 kb inversion clade</taxon>
        <taxon>NPAAA clade</taxon>
        <taxon>Hologalegina</taxon>
        <taxon>IRL clade</taxon>
        <taxon>Trifolieae</taxon>
        <taxon>Medicago</taxon>
    </lineage>
</organism>
<gene>
    <name evidence="2" type="ordered locus">MTR_4g058940</name>
</gene>
<dbReference type="EMBL" id="CM001220">
    <property type="protein sequence ID" value="KEH30035.1"/>
    <property type="molecule type" value="Genomic_DNA"/>
</dbReference>
<reference evidence="2 4" key="2">
    <citation type="journal article" date="2014" name="BMC Genomics">
        <title>An improved genome release (version Mt4.0) for the model legume Medicago truncatula.</title>
        <authorList>
            <person name="Tang H."/>
            <person name="Krishnakumar V."/>
            <person name="Bidwell S."/>
            <person name="Rosen B."/>
            <person name="Chan A."/>
            <person name="Zhou S."/>
            <person name="Gentzbittel L."/>
            <person name="Childs K.L."/>
            <person name="Yandell M."/>
            <person name="Gundlach H."/>
            <person name="Mayer K.F."/>
            <person name="Schwartz D.C."/>
            <person name="Town C.D."/>
        </authorList>
    </citation>
    <scope>GENOME REANNOTATION</scope>
    <source>
        <strain evidence="2">A17</strain>
        <strain evidence="3 4">cv. Jemalong A17</strain>
    </source>
</reference>
<name>A0A072UW03_MEDTR</name>
<keyword evidence="1" id="KW-1133">Transmembrane helix</keyword>
<evidence type="ECO:0000313" key="3">
    <source>
        <dbReference type="EnsemblPlants" id="KEH30035"/>
    </source>
</evidence>
<accession>A0A072UW03</accession>
<keyword evidence="4" id="KW-1185">Reference proteome</keyword>
<evidence type="ECO:0000313" key="2">
    <source>
        <dbReference type="EMBL" id="KEH30035.1"/>
    </source>
</evidence>